<evidence type="ECO:0000313" key="2">
    <source>
        <dbReference type="EMBL" id="VFV41781.1"/>
    </source>
</evidence>
<protein>
    <submittedName>
        <fullName evidence="2">Protocadherin gamma-a11-like</fullName>
    </submittedName>
</protein>
<name>A0A485P5G0_LYNPA</name>
<evidence type="ECO:0000313" key="3">
    <source>
        <dbReference type="Proteomes" id="UP000386466"/>
    </source>
</evidence>
<proteinExistence type="predicted"/>
<accession>A0A485P5G0</accession>
<reference evidence="2 3" key="1">
    <citation type="submission" date="2019-01" db="EMBL/GenBank/DDBJ databases">
        <authorList>
            <person name="Alioto T."/>
            <person name="Alioto T."/>
        </authorList>
    </citation>
    <scope>NUCLEOTIDE SEQUENCE [LARGE SCALE GENOMIC DNA]</scope>
</reference>
<dbReference type="EMBL" id="CAAGRJ010030922">
    <property type="protein sequence ID" value="VFV41781.1"/>
    <property type="molecule type" value="Genomic_DNA"/>
</dbReference>
<dbReference type="Pfam" id="PF16492">
    <property type="entry name" value="Cadherin_C_2"/>
    <property type="match status" value="1"/>
</dbReference>
<keyword evidence="3" id="KW-1185">Reference proteome</keyword>
<sequence length="93" mass="10262">MPTSHFVGVDGVQAFLQTYSQEVSLTADSRRSHVIFPQPNYADMLISHDSCEKSEPLLIAEDSAAGLGKFDSKNNQVRFITYLPVVAISVQVF</sequence>
<gene>
    <name evidence="2" type="ORF">LYPA_23C015557</name>
</gene>
<dbReference type="AlphaFoldDB" id="A0A485P5G0"/>
<feature type="domain" description="Cadherin cytoplasmic C-terminal" evidence="1">
    <location>
        <begin position="2"/>
        <end position="38"/>
    </location>
</feature>
<dbReference type="InterPro" id="IPR032455">
    <property type="entry name" value="Cadherin_C"/>
</dbReference>
<dbReference type="Proteomes" id="UP000386466">
    <property type="component" value="Unassembled WGS sequence"/>
</dbReference>
<evidence type="ECO:0000259" key="1">
    <source>
        <dbReference type="Pfam" id="PF16492"/>
    </source>
</evidence>
<organism evidence="2 3">
    <name type="scientific">Lynx pardinus</name>
    <name type="common">Iberian lynx</name>
    <name type="synonym">Felis pardina</name>
    <dbReference type="NCBI Taxonomy" id="191816"/>
    <lineage>
        <taxon>Eukaryota</taxon>
        <taxon>Metazoa</taxon>
        <taxon>Chordata</taxon>
        <taxon>Craniata</taxon>
        <taxon>Vertebrata</taxon>
        <taxon>Euteleostomi</taxon>
        <taxon>Mammalia</taxon>
        <taxon>Eutheria</taxon>
        <taxon>Laurasiatheria</taxon>
        <taxon>Carnivora</taxon>
        <taxon>Feliformia</taxon>
        <taxon>Felidae</taxon>
        <taxon>Felinae</taxon>
        <taxon>Lynx</taxon>
    </lineage>
</organism>